<keyword evidence="2" id="KW-0004">4Fe-4S</keyword>
<evidence type="ECO:0000313" key="11">
    <source>
        <dbReference type="Proteomes" id="UP000186469"/>
    </source>
</evidence>
<dbReference type="GO" id="GO:0046872">
    <property type="term" value="F:metal ion binding"/>
    <property type="evidence" value="ECO:0007669"/>
    <property type="project" value="UniProtKB-KW"/>
</dbReference>
<keyword evidence="3" id="KW-0479">Metal-binding</keyword>
<dbReference type="AlphaFoldDB" id="A0A1M7S181"/>
<keyword evidence="6" id="KW-0408">Iron</keyword>
<keyword evidence="1" id="KW-0813">Transport</keyword>
<dbReference type="PROSITE" id="PS51379">
    <property type="entry name" value="4FE4S_FER_2"/>
    <property type="match status" value="2"/>
</dbReference>
<evidence type="ECO:0000256" key="4">
    <source>
        <dbReference type="ARBA" id="ARBA00022737"/>
    </source>
</evidence>
<evidence type="ECO:0000256" key="1">
    <source>
        <dbReference type="ARBA" id="ARBA00022448"/>
    </source>
</evidence>
<keyword evidence="7" id="KW-0411">Iron-sulfur</keyword>
<dbReference type="InterPro" id="IPR050954">
    <property type="entry name" value="ET_IronSulfur_Cluster-Binding"/>
</dbReference>
<evidence type="ECO:0000259" key="9">
    <source>
        <dbReference type="PROSITE" id="PS51379"/>
    </source>
</evidence>
<dbReference type="RefSeq" id="WP_084650546.1">
    <property type="nucleotide sequence ID" value="NZ_FRDI01000002.1"/>
</dbReference>
<keyword evidence="4" id="KW-0677">Repeat</keyword>
<dbReference type="SUPFAM" id="SSF54862">
    <property type="entry name" value="4Fe-4S ferredoxins"/>
    <property type="match status" value="1"/>
</dbReference>
<evidence type="ECO:0000256" key="2">
    <source>
        <dbReference type="ARBA" id="ARBA00022485"/>
    </source>
</evidence>
<dbReference type="EMBL" id="FRDI01000002">
    <property type="protein sequence ID" value="SHN52238.1"/>
    <property type="molecule type" value="Genomic_DNA"/>
</dbReference>
<evidence type="ECO:0000256" key="6">
    <source>
        <dbReference type="ARBA" id="ARBA00023004"/>
    </source>
</evidence>
<evidence type="ECO:0000256" key="7">
    <source>
        <dbReference type="ARBA" id="ARBA00023014"/>
    </source>
</evidence>
<feature type="region of interest" description="Disordered" evidence="8">
    <location>
        <begin position="1"/>
        <end position="21"/>
    </location>
</feature>
<proteinExistence type="predicted"/>
<dbReference type="PANTHER" id="PTHR43177">
    <property type="entry name" value="PROTEIN NRFC"/>
    <property type="match status" value="1"/>
</dbReference>
<dbReference type="CDD" id="cd10554">
    <property type="entry name" value="HycB_like"/>
    <property type="match status" value="1"/>
</dbReference>
<dbReference type="STRING" id="1121455.SAMN02745728_00440"/>
<dbReference type="PANTHER" id="PTHR43177:SF5">
    <property type="entry name" value="ANAEROBIC DIMETHYL SULFOXIDE REDUCTASE CHAIN B-RELATED"/>
    <property type="match status" value="1"/>
</dbReference>
<keyword evidence="5" id="KW-0249">Electron transport</keyword>
<dbReference type="Pfam" id="PF13247">
    <property type="entry name" value="Fer4_11"/>
    <property type="match status" value="1"/>
</dbReference>
<keyword evidence="11" id="KW-1185">Reference proteome</keyword>
<evidence type="ECO:0000256" key="5">
    <source>
        <dbReference type="ARBA" id="ARBA00022982"/>
    </source>
</evidence>
<name>A0A1M7S181_9BACT</name>
<accession>A0A1M7S181</accession>
<dbReference type="GO" id="GO:0051539">
    <property type="term" value="F:4 iron, 4 sulfur cluster binding"/>
    <property type="evidence" value="ECO:0007669"/>
    <property type="project" value="UniProtKB-KW"/>
</dbReference>
<organism evidence="10 11">
    <name type="scientific">Desulfovibrio litoralis DSM 11393</name>
    <dbReference type="NCBI Taxonomy" id="1121455"/>
    <lineage>
        <taxon>Bacteria</taxon>
        <taxon>Pseudomonadati</taxon>
        <taxon>Thermodesulfobacteriota</taxon>
        <taxon>Desulfovibrionia</taxon>
        <taxon>Desulfovibrionales</taxon>
        <taxon>Desulfovibrionaceae</taxon>
        <taxon>Desulfovibrio</taxon>
    </lineage>
</organism>
<feature type="domain" description="4Fe-4S ferredoxin-type" evidence="9">
    <location>
        <begin position="30"/>
        <end position="59"/>
    </location>
</feature>
<feature type="domain" description="4Fe-4S ferredoxin-type" evidence="9">
    <location>
        <begin position="109"/>
        <end position="138"/>
    </location>
</feature>
<dbReference type="InterPro" id="IPR017896">
    <property type="entry name" value="4Fe4S_Fe-S-bd"/>
</dbReference>
<dbReference type="OrthoDB" id="9789030at2"/>
<dbReference type="Gene3D" id="3.30.70.20">
    <property type="match status" value="2"/>
</dbReference>
<sequence length="218" mass="24264">MTEQTQNTQYSEKTTTHSNDPFENNDLANYVIYADTNKCRGCHKCEIACIASHYDMSIKEAVKRRKDLPSRIHVIKSGTTKLPIQCRQCENAPCAKVCPTHALIQTNGGKVVMRPQFCAGCEICMMACPYGAITRSFVKLSEEEQARLAHSEPRVVAVRCDLCQELSKKENRNVSACVEACPAKALTKVTIQEYRLLKAKNAPLPLADDSAVHETDMP</sequence>
<dbReference type="PROSITE" id="PS00198">
    <property type="entry name" value="4FE4S_FER_1"/>
    <property type="match status" value="1"/>
</dbReference>
<evidence type="ECO:0000256" key="3">
    <source>
        <dbReference type="ARBA" id="ARBA00022723"/>
    </source>
</evidence>
<dbReference type="InterPro" id="IPR017900">
    <property type="entry name" value="4Fe4S_Fe_S_CS"/>
</dbReference>
<reference evidence="10 11" key="1">
    <citation type="submission" date="2016-12" db="EMBL/GenBank/DDBJ databases">
        <authorList>
            <person name="Song W.-J."/>
            <person name="Kurnit D.M."/>
        </authorList>
    </citation>
    <scope>NUCLEOTIDE SEQUENCE [LARGE SCALE GENOMIC DNA]</scope>
    <source>
        <strain evidence="10 11">DSM 11393</strain>
    </source>
</reference>
<protein>
    <submittedName>
        <fullName evidence="10">Carbon-monoxide dehydrogenase iron sulfur subunit</fullName>
    </submittedName>
</protein>
<evidence type="ECO:0000256" key="8">
    <source>
        <dbReference type="SAM" id="MobiDB-lite"/>
    </source>
</evidence>
<dbReference type="Proteomes" id="UP000186469">
    <property type="component" value="Unassembled WGS sequence"/>
</dbReference>
<evidence type="ECO:0000313" key="10">
    <source>
        <dbReference type="EMBL" id="SHN52238.1"/>
    </source>
</evidence>
<gene>
    <name evidence="10" type="ORF">SAMN02745728_00440</name>
</gene>